<evidence type="ECO:0000256" key="1">
    <source>
        <dbReference type="SAM" id="MobiDB-lite"/>
    </source>
</evidence>
<dbReference type="OrthoDB" id="8196450at2759"/>
<keyword evidence="4" id="KW-1185">Reference proteome</keyword>
<accession>A0A195CA51</accession>
<keyword evidence="2" id="KW-0472">Membrane</keyword>
<feature type="transmembrane region" description="Helical" evidence="2">
    <location>
        <begin position="12"/>
        <end position="31"/>
    </location>
</feature>
<evidence type="ECO:0000313" key="3">
    <source>
        <dbReference type="EMBL" id="KYM97570.1"/>
    </source>
</evidence>
<dbReference type="AlphaFoldDB" id="A0A195CA51"/>
<dbReference type="Proteomes" id="UP000078542">
    <property type="component" value="Unassembled WGS sequence"/>
</dbReference>
<reference evidence="3 4" key="1">
    <citation type="submission" date="2016-03" db="EMBL/GenBank/DDBJ databases">
        <title>Cyphomyrmex costatus WGS genome.</title>
        <authorList>
            <person name="Nygaard S."/>
            <person name="Hu H."/>
            <person name="Boomsma J."/>
            <person name="Zhang G."/>
        </authorList>
    </citation>
    <scope>NUCLEOTIDE SEQUENCE [LARGE SCALE GENOMIC DNA]</scope>
    <source>
        <strain evidence="3">MS0001</strain>
        <tissue evidence="3">Whole body</tissue>
    </source>
</reference>
<gene>
    <name evidence="3" type="ORF">ALC62_11864</name>
</gene>
<proteinExistence type="predicted"/>
<name>A0A195CA51_9HYME</name>
<keyword evidence="2" id="KW-1133">Transmembrane helix</keyword>
<feature type="transmembrane region" description="Helical" evidence="2">
    <location>
        <begin position="277"/>
        <end position="300"/>
    </location>
</feature>
<evidence type="ECO:0000313" key="4">
    <source>
        <dbReference type="Proteomes" id="UP000078542"/>
    </source>
</evidence>
<keyword evidence="2" id="KW-0812">Transmembrane</keyword>
<feature type="compositionally biased region" description="Low complexity" evidence="1">
    <location>
        <begin position="352"/>
        <end position="364"/>
    </location>
</feature>
<dbReference type="EMBL" id="KQ978068">
    <property type="protein sequence ID" value="KYM97570.1"/>
    <property type="molecule type" value="Genomic_DNA"/>
</dbReference>
<feature type="region of interest" description="Disordered" evidence="1">
    <location>
        <begin position="344"/>
        <end position="364"/>
    </location>
</feature>
<organism evidence="3 4">
    <name type="scientific">Cyphomyrmex costatus</name>
    <dbReference type="NCBI Taxonomy" id="456900"/>
    <lineage>
        <taxon>Eukaryota</taxon>
        <taxon>Metazoa</taxon>
        <taxon>Ecdysozoa</taxon>
        <taxon>Arthropoda</taxon>
        <taxon>Hexapoda</taxon>
        <taxon>Insecta</taxon>
        <taxon>Pterygota</taxon>
        <taxon>Neoptera</taxon>
        <taxon>Endopterygota</taxon>
        <taxon>Hymenoptera</taxon>
        <taxon>Apocrita</taxon>
        <taxon>Aculeata</taxon>
        <taxon>Formicoidea</taxon>
        <taxon>Formicidae</taxon>
        <taxon>Myrmicinae</taxon>
        <taxon>Cyphomyrmex</taxon>
    </lineage>
</organism>
<protein>
    <submittedName>
        <fullName evidence="3">Uncharacterized protein</fullName>
    </submittedName>
</protein>
<dbReference type="KEGG" id="ccoa:108778367"/>
<sequence>MSFTSRTNRWASRVIIILQLVTWNAVGIILLHRGVSTLHRRILETNNVVEVMEVNPPTGLESVVSSTRHEYDLSTEQQLIDQNIEIIIQIDPNRSTSLDDDRNLSELNTIRNERLKNASETILEKQRSTVFLADSLAVSTTDRGTLNSQLKTNHLTKINRRPDDHVEDKDVTVNKISRITRDKELILGNEISNNIHVKKDVTATSDYSESKTEGSVLREEEDLDLAENATRATVVHEMTHETSTLGKGADQDQFTIRTDKSNVNKLSRVNENIATTAVALVSIGAIMLLVGPIVIIMRILDERRQARKLMALPSRSREDLPPTYEQAVLMDEAPRYSTLALNYDRTPPPSPTLSSTYTFSNSTT</sequence>
<evidence type="ECO:0000256" key="2">
    <source>
        <dbReference type="SAM" id="Phobius"/>
    </source>
</evidence>